<dbReference type="RefSeq" id="WP_184562088.1">
    <property type="nucleotide sequence ID" value="NZ_JACIEI010000001.1"/>
</dbReference>
<evidence type="ECO:0000313" key="2">
    <source>
        <dbReference type="EMBL" id="MBB3992702.1"/>
    </source>
</evidence>
<organism evidence="2 3">
    <name type="scientific">Sulfitobacter undariae</name>
    <dbReference type="NCBI Taxonomy" id="1563671"/>
    <lineage>
        <taxon>Bacteria</taxon>
        <taxon>Pseudomonadati</taxon>
        <taxon>Pseudomonadota</taxon>
        <taxon>Alphaproteobacteria</taxon>
        <taxon>Rhodobacterales</taxon>
        <taxon>Roseobacteraceae</taxon>
        <taxon>Sulfitobacter</taxon>
    </lineage>
</organism>
<protein>
    <recommendedName>
        <fullName evidence="4">Hemolysin-type calcium-binding repeat-containing protein</fullName>
    </recommendedName>
</protein>
<keyword evidence="3" id="KW-1185">Reference proteome</keyword>
<evidence type="ECO:0000256" key="1">
    <source>
        <dbReference type="SAM" id="MobiDB-lite"/>
    </source>
</evidence>
<dbReference type="GO" id="GO:0005509">
    <property type="term" value="F:calcium ion binding"/>
    <property type="evidence" value="ECO:0007669"/>
    <property type="project" value="InterPro"/>
</dbReference>
<dbReference type="AlphaFoldDB" id="A0A7W6GZ62"/>
<proteinExistence type="predicted"/>
<name>A0A7W6GZ62_9RHOB</name>
<evidence type="ECO:0008006" key="4">
    <source>
        <dbReference type="Google" id="ProtNLM"/>
    </source>
</evidence>
<dbReference type="Gene3D" id="2.160.20.160">
    <property type="match status" value="1"/>
</dbReference>
<dbReference type="Pfam" id="PF00353">
    <property type="entry name" value="HemolysinCabind"/>
    <property type="match status" value="5"/>
</dbReference>
<comment type="caution">
    <text evidence="2">The sequence shown here is derived from an EMBL/GenBank/DDBJ whole genome shotgun (WGS) entry which is preliminary data.</text>
</comment>
<feature type="compositionally biased region" description="Acidic residues" evidence="1">
    <location>
        <begin position="23"/>
        <end position="43"/>
    </location>
</feature>
<dbReference type="SUPFAM" id="SSF51120">
    <property type="entry name" value="beta-Roll"/>
    <property type="match status" value="1"/>
</dbReference>
<accession>A0A7W6GZ62</accession>
<dbReference type="Proteomes" id="UP000530268">
    <property type="component" value="Unassembled WGS sequence"/>
</dbReference>
<dbReference type="InterPro" id="IPR011049">
    <property type="entry name" value="Serralysin-like_metalloprot_C"/>
</dbReference>
<sequence length="340" mass="35136">MEIAVLLGLLGFGLIASVIGGSDSDDSSTEVTPEPEEPIDPDLGDAFAYDGSPSIVGTDGDDTLNHLGYRPEDLALMEQTFQIDGGLGNDYIEGGTDAGVEASISGGEGNDTLISTGSGTEFNGGPSNDVIEILYNDTAYGGAGDDTISSYLGSTIDAGAGDDVVIAGLSDQVSGGEGNDNISISIVSPHSPSPAMVDGGMGDDTLNVKADISDQKYGVTDVEVTGGEGNDTVNLELLLNIINEDVSVDTSASSGITLNDFDSSEDTLVIDITMSPEEVIHEMTSAEIVDNSYEDQGETISQFDLELTFGATETRGAHTVTIRLGPDVNLNVDDIIFVQN</sequence>
<dbReference type="PRINTS" id="PR00313">
    <property type="entry name" value="CABNDNGRPT"/>
</dbReference>
<feature type="region of interest" description="Disordered" evidence="1">
    <location>
        <begin position="22"/>
        <end position="46"/>
    </location>
</feature>
<dbReference type="EMBL" id="JACIEI010000001">
    <property type="protein sequence ID" value="MBB3992702.1"/>
    <property type="molecule type" value="Genomic_DNA"/>
</dbReference>
<evidence type="ECO:0000313" key="3">
    <source>
        <dbReference type="Proteomes" id="UP000530268"/>
    </source>
</evidence>
<gene>
    <name evidence="2" type="ORF">GGR95_000321</name>
</gene>
<reference evidence="2 3" key="1">
    <citation type="submission" date="2020-08" db="EMBL/GenBank/DDBJ databases">
        <title>Genomic Encyclopedia of Type Strains, Phase IV (KMG-IV): sequencing the most valuable type-strain genomes for metagenomic binning, comparative biology and taxonomic classification.</title>
        <authorList>
            <person name="Goeker M."/>
        </authorList>
    </citation>
    <scope>NUCLEOTIDE SEQUENCE [LARGE SCALE GENOMIC DNA]</scope>
    <source>
        <strain evidence="2 3">DSM 102234</strain>
    </source>
</reference>
<dbReference type="InterPro" id="IPR001343">
    <property type="entry name" value="Hemolysn_Ca-bd"/>
</dbReference>